<evidence type="ECO:0000313" key="2">
    <source>
        <dbReference type="EMBL" id="GBN68334.1"/>
    </source>
</evidence>
<proteinExistence type="predicted"/>
<dbReference type="AlphaFoldDB" id="A0A4Y2QY44"/>
<accession>A0A4Y2QY44</accession>
<feature type="domain" description="Helitron helicase-like" evidence="1">
    <location>
        <begin position="1"/>
        <end position="130"/>
    </location>
</feature>
<reference evidence="2 3" key="1">
    <citation type="journal article" date="2019" name="Sci. Rep.">
        <title>Orb-weaving spider Araneus ventricosus genome elucidates the spidroin gene catalogue.</title>
        <authorList>
            <person name="Kono N."/>
            <person name="Nakamura H."/>
            <person name="Ohtoshi R."/>
            <person name="Moran D.A.P."/>
            <person name="Shinohara A."/>
            <person name="Yoshida Y."/>
            <person name="Fujiwara M."/>
            <person name="Mori M."/>
            <person name="Tomita M."/>
            <person name="Arakawa K."/>
        </authorList>
    </citation>
    <scope>NUCLEOTIDE SEQUENCE [LARGE SCALE GENOMIC DNA]</scope>
</reference>
<name>A0A4Y2QY44_ARAVE</name>
<keyword evidence="3" id="KW-1185">Reference proteome</keyword>
<dbReference type="EMBL" id="BGPR01015188">
    <property type="protein sequence ID" value="GBN68334.1"/>
    <property type="molecule type" value="Genomic_DNA"/>
</dbReference>
<dbReference type="Pfam" id="PF14214">
    <property type="entry name" value="Helitron_like_N"/>
    <property type="match status" value="1"/>
</dbReference>
<gene>
    <name evidence="2" type="ORF">AVEN_252199_1</name>
</gene>
<evidence type="ECO:0000313" key="3">
    <source>
        <dbReference type="Proteomes" id="UP000499080"/>
    </source>
</evidence>
<protein>
    <recommendedName>
        <fullName evidence="1">Helitron helicase-like domain-containing protein</fullName>
    </recommendedName>
</protein>
<dbReference type="OrthoDB" id="6436357at2759"/>
<evidence type="ECO:0000259" key="1">
    <source>
        <dbReference type="Pfam" id="PF14214"/>
    </source>
</evidence>
<sequence>MQQYVVDWYVKAEGNCLNFIRHNQRVLRVESYLGLADHINALATEAGVRPSVTLILRSSFIGSLREMQRNFQDAMSKVRDFGKPDLFLTFTCNPKWNEIKENLFPRQKPHDRPDSIARVLDIKQKALLQD</sequence>
<dbReference type="PANTHER" id="PTHR45786:SF74">
    <property type="entry name" value="ATP-DEPENDENT DNA HELICASE"/>
    <property type="match status" value="1"/>
</dbReference>
<comment type="caution">
    <text evidence="2">The sequence shown here is derived from an EMBL/GenBank/DDBJ whole genome shotgun (WGS) entry which is preliminary data.</text>
</comment>
<organism evidence="2 3">
    <name type="scientific">Araneus ventricosus</name>
    <name type="common">Orbweaver spider</name>
    <name type="synonym">Epeira ventricosa</name>
    <dbReference type="NCBI Taxonomy" id="182803"/>
    <lineage>
        <taxon>Eukaryota</taxon>
        <taxon>Metazoa</taxon>
        <taxon>Ecdysozoa</taxon>
        <taxon>Arthropoda</taxon>
        <taxon>Chelicerata</taxon>
        <taxon>Arachnida</taxon>
        <taxon>Araneae</taxon>
        <taxon>Araneomorphae</taxon>
        <taxon>Entelegynae</taxon>
        <taxon>Araneoidea</taxon>
        <taxon>Araneidae</taxon>
        <taxon>Araneus</taxon>
    </lineage>
</organism>
<dbReference type="PANTHER" id="PTHR45786">
    <property type="entry name" value="DNA BINDING PROTEIN-LIKE"/>
    <property type="match status" value="1"/>
</dbReference>
<dbReference type="Proteomes" id="UP000499080">
    <property type="component" value="Unassembled WGS sequence"/>
</dbReference>
<dbReference type="InterPro" id="IPR025476">
    <property type="entry name" value="Helitron_helicase-like"/>
</dbReference>